<organism evidence="2 3">
    <name type="scientific">Methylomonas methanica</name>
    <dbReference type="NCBI Taxonomy" id="421"/>
    <lineage>
        <taxon>Bacteria</taxon>
        <taxon>Pseudomonadati</taxon>
        <taxon>Pseudomonadota</taxon>
        <taxon>Gammaproteobacteria</taxon>
        <taxon>Methylococcales</taxon>
        <taxon>Methylococcaceae</taxon>
        <taxon>Methylomonas</taxon>
    </lineage>
</organism>
<evidence type="ECO:0000313" key="3">
    <source>
        <dbReference type="Proteomes" id="UP000078090"/>
    </source>
</evidence>
<name>A0A177LR19_METMH</name>
<proteinExistence type="predicted"/>
<dbReference type="EMBL" id="LUUG01000139">
    <property type="protein sequence ID" value="OAH95956.1"/>
    <property type="molecule type" value="Genomic_DNA"/>
</dbReference>
<gene>
    <name evidence="2" type="ORF">A1332_05410</name>
</gene>
<dbReference type="InterPro" id="IPR043519">
    <property type="entry name" value="NT_sf"/>
</dbReference>
<dbReference type="OrthoDB" id="9803106at2"/>
<sequence>MTAISPEACDRFGLKPHTISAIQCVFAKHPQVERAVLYGSRAKGNYRPGSDIDLTLFGESLTYADLCRIETEIDDLLLPYTLDLSLYAQIDNADLREHIRRVGQEFYPS</sequence>
<dbReference type="AlphaFoldDB" id="A0A177LR19"/>
<evidence type="ECO:0000259" key="1">
    <source>
        <dbReference type="Pfam" id="PF18765"/>
    </source>
</evidence>
<dbReference type="InterPro" id="IPR041633">
    <property type="entry name" value="Polbeta"/>
</dbReference>
<evidence type="ECO:0000313" key="2">
    <source>
        <dbReference type="EMBL" id="OAH95956.1"/>
    </source>
</evidence>
<dbReference type="Proteomes" id="UP000078090">
    <property type="component" value="Unassembled WGS sequence"/>
</dbReference>
<comment type="caution">
    <text evidence="2">The sequence shown here is derived from an EMBL/GenBank/DDBJ whole genome shotgun (WGS) entry which is preliminary data.</text>
</comment>
<dbReference type="RefSeq" id="WP_064010959.1">
    <property type="nucleotide sequence ID" value="NZ_LUUG01000139.1"/>
</dbReference>
<dbReference type="SUPFAM" id="SSF81301">
    <property type="entry name" value="Nucleotidyltransferase"/>
    <property type="match status" value="1"/>
</dbReference>
<dbReference type="Gene3D" id="3.30.460.10">
    <property type="entry name" value="Beta Polymerase, domain 2"/>
    <property type="match status" value="1"/>
</dbReference>
<accession>A0A177LR19</accession>
<dbReference type="Pfam" id="PF18765">
    <property type="entry name" value="Polbeta"/>
    <property type="match status" value="1"/>
</dbReference>
<reference evidence="2 3" key="1">
    <citation type="submission" date="2016-03" db="EMBL/GenBank/DDBJ databases">
        <authorList>
            <person name="Ploux O."/>
        </authorList>
    </citation>
    <scope>NUCLEOTIDE SEQUENCE [LARGE SCALE GENOMIC DNA]</scope>
    <source>
        <strain evidence="2 3">R-45363</strain>
    </source>
</reference>
<feature type="domain" description="Polymerase beta nucleotidyltransferase" evidence="1">
    <location>
        <begin position="22"/>
        <end position="107"/>
    </location>
</feature>
<dbReference type="CDD" id="cd05403">
    <property type="entry name" value="NT_KNTase_like"/>
    <property type="match status" value="1"/>
</dbReference>
<protein>
    <recommendedName>
        <fullName evidence="1">Polymerase beta nucleotidyltransferase domain-containing protein</fullName>
    </recommendedName>
</protein>